<dbReference type="SUPFAM" id="SSF48452">
    <property type="entry name" value="TPR-like"/>
    <property type="match status" value="1"/>
</dbReference>
<dbReference type="OrthoDB" id="7058419at2"/>
<proteinExistence type="predicted"/>
<dbReference type="Gene3D" id="1.25.40.10">
    <property type="entry name" value="Tetratricopeptide repeat domain"/>
    <property type="match status" value="1"/>
</dbReference>
<dbReference type="KEGG" id="hyh:D3Y59_04200"/>
<dbReference type="EMBL" id="CP032317">
    <property type="protein sequence ID" value="AYA36334.1"/>
    <property type="molecule type" value="Genomic_DNA"/>
</dbReference>
<evidence type="ECO:0008006" key="3">
    <source>
        <dbReference type="Google" id="ProtNLM"/>
    </source>
</evidence>
<accession>A0A3B7QWZ5</accession>
<reference evidence="1 2" key="1">
    <citation type="submission" date="2018-09" db="EMBL/GenBank/DDBJ databases">
        <title>Hymenobacter medium sp. nov., isolated from R2A medium.</title>
        <authorList>
            <person name="Yingchao G."/>
        </authorList>
    </citation>
    <scope>NUCLEOTIDE SEQUENCE [LARGE SCALE GENOMIC DNA]</scope>
    <source>
        <strain evidence="2">sh-6</strain>
    </source>
</reference>
<keyword evidence="2" id="KW-1185">Reference proteome</keyword>
<dbReference type="AlphaFoldDB" id="A0A3B7QWZ5"/>
<evidence type="ECO:0000313" key="1">
    <source>
        <dbReference type="EMBL" id="AYA36334.1"/>
    </source>
</evidence>
<dbReference type="InterPro" id="IPR011990">
    <property type="entry name" value="TPR-like_helical_dom_sf"/>
</dbReference>
<name>A0A3B7QWZ5_9BACT</name>
<organism evidence="1 2">
    <name type="scientific">Hymenobacter oligotrophus</name>
    <dbReference type="NCBI Taxonomy" id="2319843"/>
    <lineage>
        <taxon>Bacteria</taxon>
        <taxon>Pseudomonadati</taxon>
        <taxon>Bacteroidota</taxon>
        <taxon>Cytophagia</taxon>
        <taxon>Cytophagales</taxon>
        <taxon>Hymenobacteraceae</taxon>
        <taxon>Hymenobacter</taxon>
    </lineage>
</organism>
<sequence length="142" mass="16133">MSVPALGQAKEGINTLPRYGGIVKSKALRQLDQEFIASALRQYHNDRRAASESCVAQGWSYFYDNNFSTSVKRFNQAWLLDSTNCNVYYGFSACLSEKGDAAGAHRYFLMAQRLDSRNQGANKYYDRLSMYYKAKKQAPRNA</sequence>
<dbReference type="RefSeq" id="WP_119443919.1">
    <property type="nucleotide sequence ID" value="NZ_CP032317.1"/>
</dbReference>
<protein>
    <recommendedName>
        <fullName evidence="3">Tetratricopeptide repeat protein</fullName>
    </recommendedName>
</protein>
<dbReference type="Proteomes" id="UP000262802">
    <property type="component" value="Chromosome"/>
</dbReference>
<evidence type="ECO:0000313" key="2">
    <source>
        <dbReference type="Proteomes" id="UP000262802"/>
    </source>
</evidence>
<gene>
    <name evidence="1" type="ORF">D3Y59_04200</name>
</gene>